<dbReference type="GO" id="GO:0006534">
    <property type="term" value="P:cysteine metabolic process"/>
    <property type="evidence" value="ECO:0007669"/>
    <property type="project" value="UniProtKB-ARBA"/>
</dbReference>
<evidence type="ECO:0000256" key="2">
    <source>
        <dbReference type="ARBA" id="ARBA00005003"/>
    </source>
</evidence>
<sequence>MSQLSSRPKILDSILENIGQTPLVRIKKIGKEQGLKCELLAKCEFFNASGSIKDRIVKRMIEEAELSGSITPGKTTIIAPTSGNTGISIAMTAALKGYRVIITMSEKMSQEKVNTLKALGAEIIRTPGEASSDSPEHHINVAKRLCDEIPNAIIFDQYNNQYNPIALYDTIAEEILESCDYRIDMFVAGVGTGGTITGIAKKLKEKCTTNVKIIGVDPFGSTVALPETLNTKSTTPRQIEGIGHDFVPGVLKREFVDEWFKSDDKSSFMMARRLISDEGLLCGGSSGAAMLAAVHAAKDLQDDQRCVVILADSVRNYMTKFLSDDWMCQYGFMDDV</sequence>
<dbReference type="PANTHER" id="PTHR10314">
    <property type="entry name" value="CYSTATHIONINE BETA-SYNTHASE"/>
    <property type="match status" value="1"/>
</dbReference>
<comment type="pathway">
    <text evidence="2">Amino-acid biosynthesis; L-cysteine biosynthesis; L-cysteine from L-homocysteine and L-serine: step 1/2.</text>
</comment>
<organism evidence="8 9">
    <name type="scientific">Phascolomyces articulosus</name>
    <dbReference type="NCBI Taxonomy" id="60185"/>
    <lineage>
        <taxon>Eukaryota</taxon>
        <taxon>Fungi</taxon>
        <taxon>Fungi incertae sedis</taxon>
        <taxon>Mucoromycota</taxon>
        <taxon>Mucoromycotina</taxon>
        <taxon>Mucoromycetes</taxon>
        <taxon>Mucorales</taxon>
        <taxon>Lichtheimiaceae</taxon>
        <taxon>Phascolomyces</taxon>
    </lineage>
</organism>
<dbReference type="GO" id="GO:0009069">
    <property type="term" value="P:serine family amino acid metabolic process"/>
    <property type="evidence" value="ECO:0007669"/>
    <property type="project" value="UniProtKB-ARBA"/>
</dbReference>
<dbReference type="InterPro" id="IPR001926">
    <property type="entry name" value="TrpB-like_PALP"/>
</dbReference>
<dbReference type="AlphaFoldDB" id="A0AAD5K7I2"/>
<dbReference type="GO" id="GO:0044272">
    <property type="term" value="P:sulfur compound biosynthetic process"/>
    <property type="evidence" value="ECO:0007669"/>
    <property type="project" value="UniProtKB-ARBA"/>
</dbReference>
<evidence type="ECO:0000256" key="1">
    <source>
        <dbReference type="ARBA" id="ARBA00001933"/>
    </source>
</evidence>
<dbReference type="EC" id="4.2.1.22" evidence="4"/>
<evidence type="ECO:0000256" key="3">
    <source>
        <dbReference type="ARBA" id="ARBA00007103"/>
    </source>
</evidence>
<dbReference type="InterPro" id="IPR050214">
    <property type="entry name" value="Cys_Synth/Cystath_Beta-Synth"/>
</dbReference>
<dbReference type="FunFam" id="3.40.50.1100:FF:000003">
    <property type="entry name" value="Cystathionine beta-synthase"/>
    <property type="match status" value="1"/>
</dbReference>
<evidence type="ECO:0000313" key="9">
    <source>
        <dbReference type="Proteomes" id="UP001209540"/>
    </source>
</evidence>
<accession>A0AAD5K7I2</accession>
<feature type="domain" description="Tryptophan synthase beta chain-like PALP" evidence="7">
    <location>
        <begin position="15"/>
        <end position="312"/>
    </location>
</feature>
<evidence type="ECO:0000313" key="8">
    <source>
        <dbReference type="EMBL" id="KAI9259598.1"/>
    </source>
</evidence>
<dbReference type="FunFam" id="3.40.50.1100:FF:000118">
    <property type="entry name" value="Related to CYS4-cystathionine beta-synthase"/>
    <property type="match status" value="1"/>
</dbReference>
<dbReference type="Pfam" id="PF00291">
    <property type="entry name" value="PALP"/>
    <property type="match status" value="1"/>
</dbReference>
<keyword evidence="5" id="KW-0663">Pyridoxal phosphate</keyword>
<comment type="similarity">
    <text evidence="3">Belongs to the cysteine synthase/cystathionine beta-synthase family.</text>
</comment>
<protein>
    <recommendedName>
        <fullName evidence="4">cystathionine beta-synthase</fullName>
        <ecNumber evidence="4">4.2.1.22</ecNumber>
    </recommendedName>
</protein>
<reference evidence="8" key="1">
    <citation type="journal article" date="2022" name="IScience">
        <title>Evolution of zygomycete secretomes and the origins of terrestrial fungal ecologies.</title>
        <authorList>
            <person name="Chang Y."/>
            <person name="Wang Y."/>
            <person name="Mondo S."/>
            <person name="Ahrendt S."/>
            <person name="Andreopoulos W."/>
            <person name="Barry K."/>
            <person name="Beard J."/>
            <person name="Benny G.L."/>
            <person name="Blankenship S."/>
            <person name="Bonito G."/>
            <person name="Cuomo C."/>
            <person name="Desiro A."/>
            <person name="Gervers K.A."/>
            <person name="Hundley H."/>
            <person name="Kuo A."/>
            <person name="LaButti K."/>
            <person name="Lang B.F."/>
            <person name="Lipzen A."/>
            <person name="O'Donnell K."/>
            <person name="Pangilinan J."/>
            <person name="Reynolds N."/>
            <person name="Sandor L."/>
            <person name="Smith M.E."/>
            <person name="Tsang A."/>
            <person name="Grigoriev I.V."/>
            <person name="Stajich J.E."/>
            <person name="Spatafora J.W."/>
        </authorList>
    </citation>
    <scope>NUCLEOTIDE SEQUENCE</scope>
    <source>
        <strain evidence="8">RSA 2281</strain>
    </source>
</reference>
<evidence type="ECO:0000256" key="5">
    <source>
        <dbReference type="ARBA" id="ARBA00022898"/>
    </source>
</evidence>
<gene>
    <name evidence="8" type="ORF">BDA99DRAFT_439925</name>
</gene>
<reference evidence="8" key="2">
    <citation type="submission" date="2023-02" db="EMBL/GenBank/DDBJ databases">
        <authorList>
            <consortium name="DOE Joint Genome Institute"/>
            <person name="Mondo S.J."/>
            <person name="Chang Y."/>
            <person name="Wang Y."/>
            <person name="Ahrendt S."/>
            <person name="Andreopoulos W."/>
            <person name="Barry K."/>
            <person name="Beard J."/>
            <person name="Benny G.L."/>
            <person name="Blankenship S."/>
            <person name="Bonito G."/>
            <person name="Cuomo C."/>
            <person name="Desiro A."/>
            <person name="Gervers K.A."/>
            <person name="Hundley H."/>
            <person name="Kuo A."/>
            <person name="LaButti K."/>
            <person name="Lang B.F."/>
            <person name="Lipzen A."/>
            <person name="O'Donnell K."/>
            <person name="Pangilinan J."/>
            <person name="Reynolds N."/>
            <person name="Sandor L."/>
            <person name="Smith M.W."/>
            <person name="Tsang A."/>
            <person name="Grigoriev I.V."/>
            <person name="Stajich J.E."/>
            <person name="Spatafora J.W."/>
        </authorList>
    </citation>
    <scope>NUCLEOTIDE SEQUENCE</scope>
    <source>
        <strain evidence="8">RSA 2281</strain>
    </source>
</reference>
<evidence type="ECO:0000259" key="7">
    <source>
        <dbReference type="Pfam" id="PF00291"/>
    </source>
</evidence>
<dbReference type="EMBL" id="JAIXMP010000017">
    <property type="protein sequence ID" value="KAI9259598.1"/>
    <property type="molecule type" value="Genomic_DNA"/>
</dbReference>
<comment type="cofactor">
    <cofactor evidence="1">
        <name>pyridoxal 5'-phosphate</name>
        <dbReference type="ChEBI" id="CHEBI:597326"/>
    </cofactor>
</comment>
<name>A0AAD5K7I2_9FUNG</name>
<evidence type="ECO:0000256" key="4">
    <source>
        <dbReference type="ARBA" id="ARBA00012041"/>
    </source>
</evidence>
<dbReference type="CDD" id="cd01561">
    <property type="entry name" value="CBS_like"/>
    <property type="match status" value="1"/>
</dbReference>
<keyword evidence="9" id="KW-1185">Reference proteome</keyword>
<dbReference type="GO" id="GO:0004122">
    <property type="term" value="F:cystathionine beta-synthase activity"/>
    <property type="evidence" value="ECO:0007669"/>
    <property type="project" value="UniProtKB-EC"/>
</dbReference>
<dbReference type="Gene3D" id="3.40.50.1100">
    <property type="match status" value="2"/>
</dbReference>
<evidence type="ECO:0000256" key="6">
    <source>
        <dbReference type="ARBA" id="ARBA00047490"/>
    </source>
</evidence>
<dbReference type="InterPro" id="IPR036052">
    <property type="entry name" value="TrpB-like_PALP_sf"/>
</dbReference>
<dbReference type="SUPFAM" id="SSF53686">
    <property type="entry name" value="Tryptophan synthase beta subunit-like PLP-dependent enzymes"/>
    <property type="match status" value="1"/>
</dbReference>
<comment type="caution">
    <text evidence="8">The sequence shown here is derived from an EMBL/GenBank/DDBJ whole genome shotgun (WGS) entry which is preliminary data.</text>
</comment>
<proteinExistence type="inferred from homology"/>
<comment type="catalytic activity">
    <reaction evidence="6">
        <text>L-homocysteine + L-serine = L,L-cystathionine + H2O</text>
        <dbReference type="Rhea" id="RHEA:10112"/>
        <dbReference type="ChEBI" id="CHEBI:15377"/>
        <dbReference type="ChEBI" id="CHEBI:33384"/>
        <dbReference type="ChEBI" id="CHEBI:58161"/>
        <dbReference type="ChEBI" id="CHEBI:58199"/>
        <dbReference type="EC" id="4.2.1.22"/>
    </reaction>
</comment>
<dbReference type="Proteomes" id="UP001209540">
    <property type="component" value="Unassembled WGS sequence"/>
</dbReference>